<dbReference type="PANTHER" id="PTHR21461">
    <property type="entry name" value="GLYCOSYLTRANSFERASE FAMILY 92 PROTEIN"/>
    <property type="match status" value="1"/>
</dbReference>
<evidence type="ECO:0000256" key="1">
    <source>
        <dbReference type="ARBA" id="ARBA00004167"/>
    </source>
</evidence>
<evidence type="ECO:0000256" key="4">
    <source>
        <dbReference type="SAM" id="MobiDB-lite"/>
    </source>
</evidence>
<accession>A0A521BA59</accession>
<dbReference type="AlphaFoldDB" id="A0A521BA59"/>
<keyword evidence="3" id="KW-0472">Membrane</keyword>
<name>A0A521BA59_9RHOB</name>
<evidence type="ECO:0000256" key="3">
    <source>
        <dbReference type="ARBA" id="ARBA00022989"/>
    </source>
</evidence>
<dbReference type="GO" id="GO:0005737">
    <property type="term" value="C:cytoplasm"/>
    <property type="evidence" value="ECO:0007669"/>
    <property type="project" value="TreeGrafter"/>
</dbReference>
<keyword evidence="3" id="KW-1133">Transmembrane helix</keyword>
<dbReference type="GO" id="GO:0016757">
    <property type="term" value="F:glycosyltransferase activity"/>
    <property type="evidence" value="ECO:0007669"/>
    <property type="project" value="TreeGrafter"/>
</dbReference>
<protein>
    <submittedName>
        <fullName evidence="5">Glycosyl transferase family 2</fullName>
    </submittedName>
</protein>
<dbReference type="InterPro" id="IPR029044">
    <property type="entry name" value="Nucleotide-diphossugar_trans"/>
</dbReference>
<dbReference type="Proteomes" id="UP000316030">
    <property type="component" value="Unassembled WGS sequence"/>
</dbReference>
<keyword evidence="5" id="KW-0808">Transferase</keyword>
<dbReference type="Pfam" id="PF13704">
    <property type="entry name" value="Glyco_tranf_2_4"/>
    <property type="match status" value="1"/>
</dbReference>
<organism evidence="5 6">
    <name type="scientific">Thalassovita litoralis</name>
    <dbReference type="NCBI Taxonomy" id="1010611"/>
    <lineage>
        <taxon>Bacteria</taxon>
        <taxon>Pseudomonadati</taxon>
        <taxon>Pseudomonadota</taxon>
        <taxon>Alphaproteobacteria</taxon>
        <taxon>Rhodobacterales</taxon>
        <taxon>Roseobacteraceae</taxon>
        <taxon>Thalassovita</taxon>
    </lineage>
</organism>
<gene>
    <name evidence="5" type="ORF">SAMN06265173_102256</name>
</gene>
<dbReference type="GO" id="GO:0016020">
    <property type="term" value="C:membrane"/>
    <property type="evidence" value="ECO:0007669"/>
    <property type="project" value="UniProtKB-SubCell"/>
</dbReference>
<reference evidence="5 6" key="1">
    <citation type="submission" date="2017-05" db="EMBL/GenBank/DDBJ databases">
        <authorList>
            <person name="Varghese N."/>
            <person name="Submissions S."/>
        </authorList>
    </citation>
    <scope>NUCLEOTIDE SEQUENCE [LARGE SCALE GENOMIC DNA]</scope>
    <source>
        <strain evidence="5 6">DSM 29506</strain>
    </source>
</reference>
<comment type="subcellular location">
    <subcellularLocation>
        <location evidence="1">Membrane</location>
        <topology evidence="1">Single-pass membrane protein</topology>
    </subcellularLocation>
</comment>
<evidence type="ECO:0000313" key="6">
    <source>
        <dbReference type="Proteomes" id="UP000316030"/>
    </source>
</evidence>
<keyword evidence="2" id="KW-0812">Transmembrane</keyword>
<evidence type="ECO:0000256" key="2">
    <source>
        <dbReference type="ARBA" id="ARBA00022692"/>
    </source>
</evidence>
<dbReference type="EMBL" id="FXTO01000002">
    <property type="protein sequence ID" value="SMO43968.1"/>
    <property type="molecule type" value="Genomic_DNA"/>
</dbReference>
<proteinExistence type="predicted"/>
<feature type="region of interest" description="Disordered" evidence="4">
    <location>
        <begin position="371"/>
        <end position="391"/>
    </location>
</feature>
<feature type="compositionally biased region" description="Low complexity" evidence="4">
    <location>
        <begin position="375"/>
        <end position="390"/>
    </location>
</feature>
<dbReference type="RefSeq" id="WP_142492012.1">
    <property type="nucleotide sequence ID" value="NZ_FXTO01000002.1"/>
</dbReference>
<dbReference type="PANTHER" id="PTHR21461:SF69">
    <property type="entry name" value="GLYCOSYLTRANSFERASE FAMILY 92 PROTEIN"/>
    <property type="match status" value="1"/>
</dbReference>
<sequence>MRIVLHIGLEQVGAARLQDVLAAKREQLLAKGVLFPRSVGAKNHTRLFMAVTDPDHIDPLRHNRGYGPEDQQKRLFDSVARGLVAEAETHKPDLMILSASQLGSTLSRASEIARLKALLSPLSDDIRIVAHVDEQARLLARHYAAQVMEGRAAAPDLELDMAGSADWWDDALLDGHEIRPDKGQYQETQCPAFWLDYPRLIDEWEAVFGSGTVSLRPYDPDLFYSENVTQELRDAFGIDAQIGKARAATPPPPPSAAYVTRARQLNNLLLRLLARSDRLISRKLWKSLLDELAVSGDAIDPGAFAAISDGFAASNAALCAANPALAPALTPPPPAPEWEEADPTNGFRASQYLLAFMPRIDRATRVEKRARREAQVTQAAQRQARKPQAAGISETAVAHMPPMAVQNFVKLQRSSFKPHNNIGQVDEENAAPPFAPAAPAQIRTVIVGCMKNEAPYILEWVAYHRAIGVTDFLIYTNDCTDGTDAILSRLQDMGIVQHRNNDNWNGNSPQQYALDKALDEPVLRNADWIAHIDVDEFINIRCGNGTLDDFRAAVPDATNVAMTWRLFGHSGVTDLADRFVIEQFDRCAPRYCPKPHTVWGFKTLFRNDGAYGKLSCHRPNKLSEDKADQVKWVNGSGRDMTHEALKNGWRSSKKSIGYDLIQLNHYALRSAESFLVKRQRGRALHVDRSIGLNYWIRMDWNDHRDLTIQRNTPRTRAECDRLMQDDTLRNLHQAGLDWHRAKADELHAMPEFQDLYEQAISVKLTATERVAWALALDMES</sequence>
<dbReference type="OrthoDB" id="4964299at2"/>
<dbReference type="SUPFAM" id="SSF53448">
    <property type="entry name" value="Nucleotide-diphospho-sugar transferases"/>
    <property type="match status" value="1"/>
</dbReference>
<keyword evidence="6" id="KW-1185">Reference proteome</keyword>
<evidence type="ECO:0000313" key="5">
    <source>
        <dbReference type="EMBL" id="SMO43968.1"/>
    </source>
</evidence>